<sequence length="70" mass="8356">MKIMSIEVCVAIKDWTTAEYRMQDKDALMEENQKDMFDKINDIEEEEVTGLDDDNNHDKLESEEKLDYEH</sequence>
<organism evidence="2 3">
    <name type="scientific">Lithospermum erythrorhizon</name>
    <name type="common">Purple gromwell</name>
    <name type="synonym">Lithospermum officinale var. erythrorhizon</name>
    <dbReference type="NCBI Taxonomy" id="34254"/>
    <lineage>
        <taxon>Eukaryota</taxon>
        <taxon>Viridiplantae</taxon>
        <taxon>Streptophyta</taxon>
        <taxon>Embryophyta</taxon>
        <taxon>Tracheophyta</taxon>
        <taxon>Spermatophyta</taxon>
        <taxon>Magnoliopsida</taxon>
        <taxon>eudicotyledons</taxon>
        <taxon>Gunneridae</taxon>
        <taxon>Pentapetalae</taxon>
        <taxon>asterids</taxon>
        <taxon>lamiids</taxon>
        <taxon>Boraginales</taxon>
        <taxon>Boraginaceae</taxon>
        <taxon>Boraginoideae</taxon>
        <taxon>Lithospermeae</taxon>
        <taxon>Lithospermum</taxon>
    </lineage>
</organism>
<accession>A0AAV3RHY1</accession>
<evidence type="ECO:0000313" key="2">
    <source>
        <dbReference type="EMBL" id="GAA0174946.1"/>
    </source>
</evidence>
<reference evidence="2 3" key="1">
    <citation type="submission" date="2024-01" db="EMBL/GenBank/DDBJ databases">
        <title>The complete chloroplast genome sequence of Lithospermum erythrorhizon: insights into the phylogenetic relationship among Boraginaceae species and the maternal lineages of purple gromwells.</title>
        <authorList>
            <person name="Okada T."/>
            <person name="Watanabe K."/>
        </authorList>
    </citation>
    <scope>NUCLEOTIDE SEQUENCE [LARGE SCALE GENOMIC DNA]</scope>
</reference>
<proteinExistence type="predicted"/>
<dbReference type="AlphaFoldDB" id="A0AAV3RHY1"/>
<feature type="compositionally biased region" description="Acidic residues" evidence="1">
    <location>
        <begin position="43"/>
        <end position="53"/>
    </location>
</feature>
<dbReference type="EMBL" id="BAABME010009316">
    <property type="protein sequence ID" value="GAA0174946.1"/>
    <property type="molecule type" value="Genomic_DNA"/>
</dbReference>
<feature type="compositionally biased region" description="Basic and acidic residues" evidence="1">
    <location>
        <begin position="54"/>
        <end position="70"/>
    </location>
</feature>
<gene>
    <name evidence="2" type="ORF">LIER_28221</name>
</gene>
<dbReference type="Proteomes" id="UP001454036">
    <property type="component" value="Unassembled WGS sequence"/>
</dbReference>
<protein>
    <submittedName>
        <fullName evidence="2">Uncharacterized protein</fullName>
    </submittedName>
</protein>
<name>A0AAV3RHY1_LITER</name>
<evidence type="ECO:0000256" key="1">
    <source>
        <dbReference type="SAM" id="MobiDB-lite"/>
    </source>
</evidence>
<keyword evidence="3" id="KW-1185">Reference proteome</keyword>
<comment type="caution">
    <text evidence="2">The sequence shown here is derived from an EMBL/GenBank/DDBJ whole genome shotgun (WGS) entry which is preliminary data.</text>
</comment>
<evidence type="ECO:0000313" key="3">
    <source>
        <dbReference type="Proteomes" id="UP001454036"/>
    </source>
</evidence>
<feature type="region of interest" description="Disordered" evidence="1">
    <location>
        <begin position="41"/>
        <end position="70"/>
    </location>
</feature>